<dbReference type="Proteomes" id="UP000248132">
    <property type="component" value="Unassembled WGS sequence"/>
</dbReference>
<dbReference type="InterPro" id="IPR029039">
    <property type="entry name" value="Flavoprotein-like_sf"/>
</dbReference>
<comment type="caution">
    <text evidence="3">The sequence shown here is derived from an EMBL/GenBank/DDBJ whole genome shotgun (WGS) entry which is preliminary data.</text>
</comment>
<dbReference type="SUPFAM" id="SSF52218">
    <property type="entry name" value="Flavoproteins"/>
    <property type="match status" value="1"/>
</dbReference>
<evidence type="ECO:0000313" key="4">
    <source>
        <dbReference type="Proteomes" id="UP000248132"/>
    </source>
</evidence>
<feature type="domain" description="Pyridoxamine 5'-phosphate oxidase N-terminal" evidence="1">
    <location>
        <begin position="177"/>
        <end position="296"/>
    </location>
</feature>
<name>A0A318XTE3_9FIRM</name>
<sequence>MERTLILYESRYGLTERISKGLSLILGPAKYCRPLEFNGSFNNFGTIVICTPVYLESVDENIYKYVLKNADLIKQKKVILICSCLAEDMAGKYLKPLKDILGQSVILETSLGGELIPDKLNSQDYELIKKFSAAAGFPLKDRKSFEMKKLVKLALDIRRLKDKELKLVPEEELKTYISNFIKKHNSCALATGYDDAVRNTPMEYMYIDDCIYIFSEGGEKFSNLLLNPKVSITIYDAYRGMNKLGGIQISGVSEIIDTGCDEYIYAFKQRGLNIEKIVSLPVALNLIKINISKVEFLWSGFVELGYDIKQVLYV</sequence>
<evidence type="ECO:0000313" key="3">
    <source>
        <dbReference type="EMBL" id="PYG89952.1"/>
    </source>
</evidence>
<accession>A0A318XTE3</accession>
<dbReference type="Pfam" id="PF01243">
    <property type="entry name" value="PNPOx_N"/>
    <property type="match status" value="1"/>
</dbReference>
<dbReference type="InterPro" id="IPR012349">
    <property type="entry name" value="Split_barrel_FMN-bd"/>
</dbReference>
<reference evidence="3 4" key="1">
    <citation type="submission" date="2018-06" db="EMBL/GenBank/DDBJ databases">
        <title>Genomic Encyclopedia of Type Strains, Phase I: the one thousand microbial genomes (KMG-I) project.</title>
        <authorList>
            <person name="Kyrpides N."/>
        </authorList>
    </citation>
    <scope>NUCLEOTIDE SEQUENCE [LARGE SCALE GENOMIC DNA]</scope>
    <source>
        <strain evidence="3 4">DSM 19573</strain>
    </source>
</reference>
<gene>
    <name evidence="3" type="ORF">LY28_00552</name>
</gene>
<protein>
    <submittedName>
        <fullName evidence="3">Menaquinone-dependent protoporphyrinogen IX oxidase</fullName>
    </submittedName>
</protein>
<keyword evidence="4" id="KW-1185">Reference proteome</keyword>
<evidence type="ECO:0000259" key="2">
    <source>
        <dbReference type="Pfam" id="PF12724"/>
    </source>
</evidence>
<dbReference type="OrthoDB" id="3255142at2"/>
<dbReference type="SUPFAM" id="SSF50475">
    <property type="entry name" value="FMN-binding split barrel"/>
    <property type="match status" value="1"/>
</dbReference>
<organism evidence="3 4">
    <name type="scientific">Ruminiclostridium sufflavum DSM 19573</name>
    <dbReference type="NCBI Taxonomy" id="1121337"/>
    <lineage>
        <taxon>Bacteria</taxon>
        <taxon>Bacillati</taxon>
        <taxon>Bacillota</taxon>
        <taxon>Clostridia</taxon>
        <taxon>Eubacteriales</taxon>
        <taxon>Oscillospiraceae</taxon>
        <taxon>Ruminiclostridium</taxon>
    </lineage>
</organism>
<dbReference type="InterPro" id="IPR026816">
    <property type="entry name" value="Flavodoxin_dom"/>
</dbReference>
<dbReference type="InterPro" id="IPR011576">
    <property type="entry name" value="Pyridox_Oxase_N"/>
</dbReference>
<dbReference type="Pfam" id="PF12724">
    <property type="entry name" value="Flavodoxin_5"/>
    <property type="match status" value="1"/>
</dbReference>
<dbReference type="RefSeq" id="WP_110460627.1">
    <property type="nucleotide sequence ID" value="NZ_QKMR01000002.1"/>
</dbReference>
<dbReference type="Gene3D" id="2.30.110.10">
    <property type="entry name" value="Electron Transport, Fmn-binding Protein, Chain A"/>
    <property type="match status" value="1"/>
</dbReference>
<feature type="domain" description="Flavodoxin" evidence="2">
    <location>
        <begin position="5"/>
        <end position="131"/>
    </location>
</feature>
<evidence type="ECO:0000259" key="1">
    <source>
        <dbReference type="Pfam" id="PF01243"/>
    </source>
</evidence>
<dbReference type="EMBL" id="QKMR01000002">
    <property type="protein sequence ID" value="PYG89952.1"/>
    <property type="molecule type" value="Genomic_DNA"/>
</dbReference>
<proteinExistence type="predicted"/>
<dbReference type="AlphaFoldDB" id="A0A318XTE3"/>